<dbReference type="GO" id="GO:0045944">
    <property type="term" value="P:positive regulation of transcription by RNA polymerase II"/>
    <property type="evidence" value="ECO:0007669"/>
    <property type="project" value="TreeGrafter"/>
</dbReference>
<dbReference type="InterPro" id="IPR018957">
    <property type="entry name" value="Znf_C3HC4_RING-type"/>
</dbReference>
<dbReference type="HOGENOM" id="CLU_1170817_0_0_1"/>
<keyword evidence="8" id="KW-1185">Reference proteome</keyword>
<dbReference type="PROSITE" id="PS00518">
    <property type="entry name" value="ZF_RING_1"/>
    <property type="match status" value="1"/>
</dbReference>
<dbReference type="RefSeq" id="XP_022626482.1">
    <property type="nucleotide sequence ID" value="XM_022774379.1"/>
</dbReference>
<organism evidence="7 8">
    <name type="scientific">Lachancea lanzarotensis</name>
    <dbReference type="NCBI Taxonomy" id="1245769"/>
    <lineage>
        <taxon>Eukaryota</taxon>
        <taxon>Fungi</taxon>
        <taxon>Dikarya</taxon>
        <taxon>Ascomycota</taxon>
        <taxon>Saccharomycotina</taxon>
        <taxon>Saccharomycetes</taxon>
        <taxon>Saccharomycetales</taxon>
        <taxon>Saccharomycetaceae</taxon>
        <taxon>Lachancea</taxon>
    </lineage>
</organism>
<dbReference type="Proteomes" id="UP000054304">
    <property type="component" value="Unassembled WGS sequence"/>
</dbReference>
<dbReference type="Gene3D" id="3.30.40.10">
    <property type="entry name" value="Zinc/RING finger domain, C3HC4 (zinc finger)"/>
    <property type="match status" value="1"/>
</dbReference>
<dbReference type="Pfam" id="PF00097">
    <property type="entry name" value="zf-C3HC4"/>
    <property type="match status" value="1"/>
</dbReference>
<feature type="compositionally biased region" description="Acidic residues" evidence="5">
    <location>
        <begin position="45"/>
        <end position="60"/>
    </location>
</feature>
<evidence type="ECO:0000259" key="6">
    <source>
        <dbReference type="PROSITE" id="PS50089"/>
    </source>
</evidence>
<protein>
    <submittedName>
        <fullName evidence="7">LALA0S01e06128g1_1</fullName>
    </submittedName>
</protein>
<gene>
    <name evidence="7" type="ORF">LALA0_S01e06128g</name>
</gene>
<evidence type="ECO:0000256" key="1">
    <source>
        <dbReference type="ARBA" id="ARBA00022723"/>
    </source>
</evidence>
<evidence type="ECO:0000313" key="7">
    <source>
        <dbReference type="EMBL" id="CEP60237.1"/>
    </source>
</evidence>
<evidence type="ECO:0000256" key="3">
    <source>
        <dbReference type="ARBA" id="ARBA00022833"/>
    </source>
</evidence>
<dbReference type="UniPathway" id="UPA00143"/>
<dbReference type="SUPFAM" id="SSF57850">
    <property type="entry name" value="RING/U-box"/>
    <property type="match status" value="1"/>
</dbReference>
<dbReference type="AlphaFoldDB" id="A0A0C7N137"/>
<evidence type="ECO:0000256" key="2">
    <source>
        <dbReference type="ARBA" id="ARBA00022771"/>
    </source>
</evidence>
<dbReference type="InterPro" id="IPR047134">
    <property type="entry name" value="RNF4"/>
</dbReference>
<dbReference type="SMART" id="SM00184">
    <property type="entry name" value="RING"/>
    <property type="match status" value="1"/>
</dbReference>
<dbReference type="InterPro" id="IPR001841">
    <property type="entry name" value="Znf_RING"/>
</dbReference>
<dbReference type="PROSITE" id="PS50089">
    <property type="entry name" value="ZF_RING_2"/>
    <property type="match status" value="1"/>
</dbReference>
<sequence length="237" mass="26368">MSNSDAESFEENLEGSAESDAPVASGFRPHKRRHLNESSNRVPHDDEDNETDDPNYEDLYEQAQHDPIDVDATQSAPFNSSEDISNPIVIPSTQVAIDPALVQSYADADAEVIEIPGLGDVLDVEGEEETEISRDASTEVGNTPQTAVEIPDEEPISREHHGFRRARDYKCPICFDTPEVALYTPCGHIFCIECIFEMINSVKANRRVGQCALCRRDVSLGKIKLLKLRKKRVPKDS</sequence>
<evidence type="ECO:0000313" key="8">
    <source>
        <dbReference type="Proteomes" id="UP000054304"/>
    </source>
</evidence>
<dbReference type="PANTHER" id="PTHR23041:SF78">
    <property type="entry name" value="E3 UBIQUITIN-PROTEIN LIGASE RNF4"/>
    <property type="match status" value="1"/>
</dbReference>
<evidence type="ECO:0000256" key="5">
    <source>
        <dbReference type="SAM" id="MobiDB-lite"/>
    </source>
</evidence>
<dbReference type="STRING" id="1245769.A0A0C7N137"/>
<dbReference type="GeneID" id="34683613"/>
<name>A0A0C7N137_9SACH</name>
<feature type="region of interest" description="Disordered" evidence="5">
    <location>
        <begin position="1"/>
        <end position="61"/>
    </location>
</feature>
<dbReference type="EMBL" id="LN736360">
    <property type="protein sequence ID" value="CEP60237.1"/>
    <property type="molecule type" value="Genomic_DNA"/>
</dbReference>
<feature type="domain" description="RING-type" evidence="6">
    <location>
        <begin position="171"/>
        <end position="215"/>
    </location>
</feature>
<dbReference type="GO" id="GO:0008270">
    <property type="term" value="F:zinc ion binding"/>
    <property type="evidence" value="ECO:0007669"/>
    <property type="project" value="UniProtKB-KW"/>
</dbReference>
<dbReference type="InterPro" id="IPR017907">
    <property type="entry name" value="Znf_RING_CS"/>
</dbReference>
<dbReference type="InterPro" id="IPR013083">
    <property type="entry name" value="Znf_RING/FYVE/PHD"/>
</dbReference>
<keyword evidence="2 4" id="KW-0863">Zinc-finger</keyword>
<proteinExistence type="predicted"/>
<dbReference type="GO" id="GO:0016567">
    <property type="term" value="P:protein ubiquitination"/>
    <property type="evidence" value="ECO:0007669"/>
    <property type="project" value="UniProtKB-UniPathway"/>
</dbReference>
<dbReference type="PANTHER" id="PTHR23041">
    <property type="entry name" value="RING FINGER DOMAIN-CONTAINING"/>
    <property type="match status" value="1"/>
</dbReference>
<accession>A0A0C7N137</accession>
<reference evidence="7 8" key="1">
    <citation type="submission" date="2014-12" db="EMBL/GenBank/DDBJ databases">
        <authorList>
            <person name="Neuveglise Cecile"/>
        </authorList>
    </citation>
    <scope>NUCLEOTIDE SEQUENCE [LARGE SCALE GENOMIC DNA]</scope>
    <source>
        <strain evidence="7 8">CBS 12615</strain>
    </source>
</reference>
<keyword evidence="1" id="KW-0479">Metal-binding</keyword>
<keyword evidence="3" id="KW-0862">Zinc</keyword>
<dbReference type="OrthoDB" id="6270329at2759"/>
<evidence type="ECO:0000256" key="4">
    <source>
        <dbReference type="PROSITE-ProRule" id="PRU00175"/>
    </source>
</evidence>